<keyword evidence="1" id="KW-0472">Membrane</keyword>
<organism evidence="2 3">
    <name type="scientific">Guptibacillus hwajinpoensis</name>
    <dbReference type="NCBI Taxonomy" id="208199"/>
    <lineage>
        <taxon>Bacteria</taxon>
        <taxon>Bacillati</taxon>
        <taxon>Bacillota</taxon>
        <taxon>Bacilli</taxon>
        <taxon>Bacillales</taxon>
        <taxon>Guptibacillaceae</taxon>
        <taxon>Guptibacillus</taxon>
    </lineage>
</organism>
<proteinExistence type="predicted"/>
<evidence type="ECO:0000313" key="3">
    <source>
        <dbReference type="Proteomes" id="UP000447833"/>
    </source>
</evidence>
<comment type="caution">
    <text evidence="2">The sequence shown here is derived from an EMBL/GenBank/DDBJ whole genome shotgun (WGS) entry which is preliminary data.</text>
</comment>
<sequence length="68" mass="7683">MDSKRFSKLDRWRAKYGVLAIALSCFLTAINSWGQNWILTSVLSLGALVCGIIGFFDMKRTNENEHTS</sequence>
<gene>
    <name evidence="2" type="ORF">GLW07_13290</name>
</gene>
<name>A0A845F0T7_9BACL</name>
<dbReference type="AlphaFoldDB" id="A0A845F0T7"/>
<feature type="transmembrane region" description="Helical" evidence="1">
    <location>
        <begin position="12"/>
        <end position="31"/>
    </location>
</feature>
<dbReference type="RefSeq" id="WP_160919787.1">
    <property type="nucleotide sequence ID" value="NZ_WMEY01000004.1"/>
</dbReference>
<dbReference type="EMBL" id="WMEY01000004">
    <property type="protein sequence ID" value="MYL64325.1"/>
    <property type="molecule type" value="Genomic_DNA"/>
</dbReference>
<keyword evidence="1" id="KW-1133">Transmembrane helix</keyword>
<keyword evidence="1" id="KW-0812">Transmembrane</keyword>
<dbReference type="Proteomes" id="UP000447833">
    <property type="component" value="Unassembled WGS sequence"/>
</dbReference>
<feature type="transmembrane region" description="Helical" evidence="1">
    <location>
        <begin position="37"/>
        <end position="56"/>
    </location>
</feature>
<accession>A0A845F0T7</accession>
<protein>
    <submittedName>
        <fullName evidence="2">Uncharacterized protein</fullName>
    </submittedName>
</protein>
<reference evidence="2 3" key="1">
    <citation type="submission" date="2019-11" db="EMBL/GenBank/DDBJ databases">
        <title>Genome sequences of 17 halophilic strains isolated from different environments.</title>
        <authorList>
            <person name="Furrow R.E."/>
        </authorList>
    </citation>
    <scope>NUCLEOTIDE SEQUENCE [LARGE SCALE GENOMIC DNA]</scope>
    <source>
        <strain evidence="2 3">22506_14_FS</strain>
    </source>
</reference>
<evidence type="ECO:0000256" key="1">
    <source>
        <dbReference type="SAM" id="Phobius"/>
    </source>
</evidence>
<evidence type="ECO:0000313" key="2">
    <source>
        <dbReference type="EMBL" id="MYL64325.1"/>
    </source>
</evidence>